<organism evidence="2 3">
    <name type="scientific">Stylosanthes scabra</name>
    <dbReference type="NCBI Taxonomy" id="79078"/>
    <lineage>
        <taxon>Eukaryota</taxon>
        <taxon>Viridiplantae</taxon>
        <taxon>Streptophyta</taxon>
        <taxon>Embryophyta</taxon>
        <taxon>Tracheophyta</taxon>
        <taxon>Spermatophyta</taxon>
        <taxon>Magnoliopsida</taxon>
        <taxon>eudicotyledons</taxon>
        <taxon>Gunneridae</taxon>
        <taxon>Pentapetalae</taxon>
        <taxon>rosids</taxon>
        <taxon>fabids</taxon>
        <taxon>Fabales</taxon>
        <taxon>Fabaceae</taxon>
        <taxon>Papilionoideae</taxon>
        <taxon>50 kb inversion clade</taxon>
        <taxon>dalbergioids sensu lato</taxon>
        <taxon>Dalbergieae</taxon>
        <taxon>Pterocarpus clade</taxon>
        <taxon>Stylosanthes</taxon>
    </lineage>
</organism>
<sequence>MNRFGTGRSYQNGPGRFLNPKENGRFGPEIKKRGIISLPKLPQEEPWPLHSTVPSSLSHYPHRRRRSSRRVSCRFIVATVSPSFPSSRRVFLPPSDQLFSPLQSPSPFCCSAWRSLPCHSPAVVSHSDLSARPRLSKGMSALSSSNSNRVKYGDAKL</sequence>
<evidence type="ECO:0000313" key="3">
    <source>
        <dbReference type="Proteomes" id="UP001341840"/>
    </source>
</evidence>
<feature type="region of interest" description="Disordered" evidence="1">
    <location>
        <begin position="138"/>
        <end position="157"/>
    </location>
</feature>
<dbReference type="EMBL" id="JASCZI010272180">
    <property type="protein sequence ID" value="MED6220833.1"/>
    <property type="molecule type" value="Genomic_DNA"/>
</dbReference>
<reference evidence="2 3" key="1">
    <citation type="journal article" date="2023" name="Plants (Basel)">
        <title>Bridging the Gap: Combining Genomics and Transcriptomics Approaches to Understand Stylosanthes scabra, an Orphan Legume from the Brazilian Caatinga.</title>
        <authorList>
            <person name="Ferreira-Neto J.R.C."/>
            <person name="da Silva M.D."/>
            <person name="Binneck E."/>
            <person name="de Melo N.F."/>
            <person name="da Silva R.H."/>
            <person name="de Melo A.L.T.M."/>
            <person name="Pandolfi V."/>
            <person name="Bustamante F.O."/>
            <person name="Brasileiro-Vidal A.C."/>
            <person name="Benko-Iseppon A.M."/>
        </authorList>
    </citation>
    <scope>NUCLEOTIDE SEQUENCE [LARGE SCALE GENOMIC DNA]</scope>
    <source>
        <tissue evidence="2">Leaves</tissue>
    </source>
</reference>
<evidence type="ECO:0000313" key="2">
    <source>
        <dbReference type="EMBL" id="MED6220833.1"/>
    </source>
</evidence>
<evidence type="ECO:0000256" key="1">
    <source>
        <dbReference type="SAM" id="MobiDB-lite"/>
    </source>
</evidence>
<feature type="region of interest" description="Disordered" evidence="1">
    <location>
        <begin position="1"/>
        <end position="29"/>
    </location>
</feature>
<comment type="caution">
    <text evidence="2">The sequence shown here is derived from an EMBL/GenBank/DDBJ whole genome shotgun (WGS) entry which is preliminary data.</text>
</comment>
<feature type="compositionally biased region" description="Basic residues" evidence="1">
    <location>
        <begin position="60"/>
        <end position="69"/>
    </location>
</feature>
<proteinExistence type="predicted"/>
<name>A0ABU6ZFW3_9FABA</name>
<gene>
    <name evidence="2" type="ORF">PIB30_048597</name>
</gene>
<feature type="region of interest" description="Disordered" evidence="1">
    <location>
        <begin position="42"/>
        <end position="69"/>
    </location>
</feature>
<protein>
    <submittedName>
        <fullName evidence="2">Uncharacterized protein</fullName>
    </submittedName>
</protein>
<accession>A0ABU6ZFW3</accession>
<keyword evidence="3" id="KW-1185">Reference proteome</keyword>
<dbReference type="Proteomes" id="UP001341840">
    <property type="component" value="Unassembled WGS sequence"/>
</dbReference>